<dbReference type="PANTHER" id="PTHR43723">
    <property type="entry name" value="COBALT TRANSPORT PROTEIN CBIQ"/>
    <property type="match status" value="1"/>
</dbReference>
<evidence type="ECO:0000256" key="2">
    <source>
        <dbReference type="ARBA" id="ARBA00022475"/>
    </source>
</evidence>
<evidence type="ECO:0000256" key="1">
    <source>
        <dbReference type="ARBA" id="ARBA00004651"/>
    </source>
</evidence>
<dbReference type="CDD" id="cd16914">
    <property type="entry name" value="EcfT"/>
    <property type="match status" value="1"/>
</dbReference>
<keyword evidence="2" id="KW-1003">Cell membrane</keyword>
<accession>A0A0G3GVM4</accession>
<sequence length="242" mass="26038">MNPLEIAAAASPWARVNVGQKAFLILGLLVLAVALPPLPTLPIVASVVALLAVFARVPWRLFGVLVTAPAAFVALGLGPLIFTLSPTGLQLIDGGPSHALNVLARCAVASAATILFALTTPIAEILGFASRRHVPETLVQLVALMYRLTSTLIVTARNLWHTQAARLGHSNWRRWLRSTADQAATLFVLSFSRARALEQGLELRADPNSMRTLTAVRPVEWKVVLATGALHALIIALVWWYS</sequence>
<dbReference type="PATRIC" id="fig|1050174.4.peg.1056"/>
<dbReference type="GO" id="GO:0043190">
    <property type="term" value="C:ATP-binding cassette (ABC) transporter complex"/>
    <property type="evidence" value="ECO:0007669"/>
    <property type="project" value="InterPro"/>
</dbReference>
<evidence type="ECO:0000313" key="7">
    <source>
        <dbReference type="EMBL" id="AKK02912.1"/>
    </source>
</evidence>
<feature type="transmembrane region" description="Helical" evidence="6">
    <location>
        <begin position="102"/>
        <end position="123"/>
    </location>
</feature>
<evidence type="ECO:0000256" key="5">
    <source>
        <dbReference type="ARBA" id="ARBA00023136"/>
    </source>
</evidence>
<evidence type="ECO:0000256" key="3">
    <source>
        <dbReference type="ARBA" id="ARBA00022692"/>
    </source>
</evidence>
<evidence type="ECO:0000256" key="6">
    <source>
        <dbReference type="SAM" id="Phobius"/>
    </source>
</evidence>
<reference evidence="7 8" key="1">
    <citation type="submission" date="2015-05" db="EMBL/GenBank/DDBJ databases">
        <title>Complete genome sequence of Corynebacterium epidermidicanis DSM 45586, isolated from the skin of a dog suffering from pruritus.</title>
        <authorList>
            <person name="Ruckert C."/>
            <person name="Albersmeier A."/>
            <person name="Winkler A."/>
            <person name="Tauch A."/>
        </authorList>
    </citation>
    <scope>NUCLEOTIDE SEQUENCE [LARGE SCALE GENOMIC DNA]</scope>
    <source>
        <strain evidence="7 8">DSM 45586</strain>
    </source>
</reference>
<dbReference type="OrthoDB" id="4407546at2"/>
<name>A0A0G3GVM4_9CORY</name>
<organism evidence="7 8">
    <name type="scientific">Corynebacterium epidermidicanis</name>
    <dbReference type="NCBI Taxonomy" id="1050174"/>
    <lineage>
        <taxon>Bacteria</taxon>
        <taxon>Bacillati</taxon>
        <taxon>Actinomycetota</taxon>
        <taxon>Actinomycetes</taxon>
        <taxon>Mycobacteriales</taxon>
        <taxon>Corynebacteriaceae</taxon>
        <taxon>Corynebacterium</taxon>
    </lineage>
</organism>
<feature type="transmembrane region" description="Helical" evidence="6">
    <location>
        <begin position="22"/>
        <end position="54"/>
    </location>
</feature>
<keyword evidence="8" id="KW-1185">Reference proteome</keyword>
<dbReference type="AlphaFoldDB" id="A0A0G3GVM4"/>
<dbReference type="InterPro" id="IPR003339">
    <property type="entry name" value="ABC/ECF_trnsptr_transmembrane"/>
</dbReference>
<feature type="transmembrane region" description="Helical" evidence="6">
    <location>
        <begin position="61"/>
        <end position="82"/>
    </location>
</feature>
<dbReference type="Proteomes" id="UP000035368">
    <property type="component" value="Chromosome"/>
</dbReference>
<evidence type="ECO:0000313" key="8">
    <source>
        <dbReference type="Proteomes" id="UP000035368"/>
    </source>
</evidence>
<keyword evidence="3 6" id="KW-0812">Transmembrane</keyword>
<dbReference type="GO" id="GO:0006824">
    <property type="term" value="P:cobalt ion transport"/>
    <property type="evidence" value="ECO:0007669"/>
    <property type="project" value="InterPro"/>
</dbReference>
<proteinExistence type="predicted"/>
<keyword evidence="4 6" id="KW-1133">Transmembrane helix</keyword>
<dbReference type="KEGG" id="cei:CEPID_05215"/>
<dbReference type="STRING" id="1050174.CEPID_05215"/>
<dbReference type="PANTHER" id="PTHR43723:SF1">
    <property type="entry name" value="COBALT TRANSPORT PROTEIN CBIQ"/>
    <property type="match status" value="1"/>
</dbReference>
<dbReference type="InterPro" id="IPR052770">
    <property type="entry name" value="Cobalt_transport_CbiQ"/>
</dbReference>
<feature type="transmembrane region" description="Helical" evidence="6">
    <location>
        <begin position="219"/>
        <end position="241"/>
    </location>
</feature>
<dbReference type="Pfam" id="PF02361">
    <property type="entry name" value="CbiQ"/>
    <property type="match status" value="1"/>
</dbReference>
<dbReference type="RefSeq" id="WP_047240026.1">
    <property type="nucleotide sequence ID" value="NZ_CP011541.1"/>
</dbReference>
<dbReference type="NCBIfam" id="TIGR02454">
    <property type="entry name" value="ECF_T_CbiQ"/>
    <property type="match status" value="1"/>
</dbReference>
<comment type="subcellular location">
    <subcellularLocation>
        <location evidence="1">Cell membrane</location>
        <topology evidence="1">Multi-pass membrane protein</topology>
    </subcellularLocation>
</comment>
<evidence type="ECO:0000256" key="4">
    <source>
        <dbReference type="ARBA" id="ARBA00022989"/>
    </source>
</evidence>
<dbReference type="EMBL" id="CP011541">
    <property type="protein sequence ID" value="AKK02912.1"/>
    <property type="molecule type" value="Genomic_DNA"/>
</dbReference>
<keyword evidence="5 6" id="KW-0472">Membrane</keyword>
<dbReference type="InterPro" id="IPR012809">
    <property type="entry name" value="ECF_CbiQ"/>
</dbReference>
<protein>
    <submittedName>
        <fullName evidence="7">Cobalt ABC transporter, permease protein CbiQ</fullName>
    </submittedName>
</protein>
<gene>
    <name evidence="7" type="ORF">CEPID_05215</name>
</gene>